<dbReference type="PROSITE" id="PS50895">
    <property type="entry name" value="SURF1"/>
    <property type="match status" value="1"/>
</dbReference>
<evidence type="ECO:0000256" key="3">
    <source>
        <dbReference type="ARBA" id="ARBA00022692"/>
    </source>
</evidence>
<dbReference type="CDD" id="cd06662">
    <property type="entry name" value="SURF1"/>
    <property type="match status" value="1"/>
</dbReference>
<dbReference type="PANTHER" id="PTHR23427">
    <property type="entry name" value="SURFEIT LOCUS PROTEIN"/>
    <property type="match status" value="1"/>
</dbReference>
<dbReference type="EMBL" id="SHNP01000003">
    <property type="protein sequence ID" value="MCX2973705.1"/>
    <property type="molecule type" value="Genomic_DNA"/>
</dbReference>
<protein>
    <recommendedName>
        <fullName evidence="6">SURF1-like protein</fullName>
    </recommendedName>
</protein>
<proteinExistence type="inferred from homology"/>
<dbReference type="RefSeq" id="WP_279252577.1">
    <property type="nucleotide sequence ID" value="NZ_SHNP01000003.1"/>
</dbReference>
<evidence type="ECO:0000313" key="7">
    <source>
        <dbReference type="EMBL" id="MCX2973705.1"/>
    </source>
</evidence>
<keyword evidence="6" id="KW-1003">Cell membrane</keyword>
<dbReference type="PANTHER" id="PTHR23427:SF2">
    <property type="entry name" value="SURFEIT LOCUS PROTEIN 1"/>
    <property type="match status" value="1"/>
</dbReference>
<feature type="transmembrane region" description="Helical" evidence="6">
    <location>
        <begin position="214"/>
        <end position="231"/>
    </location>
</feature>
<organism evidence="7 8">
    <name type="scientific">Candidatus Seongchinamella marina</name>
    <dbReference type="NCBI Taxonomy" id="2518990"/>
    <lineage>
        <taxon>Bacteria</taxon>
        <taxon>Pseudomonadati</taxon>
        <taxon>Pseudomonadota</taxon>
        <taxon>Gammaproteobacteria</taxon>
        <taxon>Cellvibrionales</taxon>
        <taxon>Halieaceae</taxon>
        <taxon>Seongchinamella</taxon>
    </lineage>
</organism>
<reference evidence="7" key="1">
    <citation type="submission" date="2019-02" db="EMBL/GenBank/DDBJ databases">
        <authorList>
            <person name="Li S.-H."/>
        </authorList>
    </citation>
    <scope>NUCLEOTIDE SEQUENCE</scope>
    <source>
        <strain evidence="7">IMCC8485</strain>
    </source>
</reference>
<sequence length="251" mass="28097">MAARFEFDFEWRITLFTLLLLPLLVSLGFWQLQRADEKALLAAAFEQQQARAPAPLDEVTAYPVEQLAYLPVLLKGQYRQGEHFLLDNRMFGRKFGNEVLSVFELDSGGMVLVNRGWIEADSSRRSMPLVPEVEGSATVSGHVYVSPGEPYMLADEPLGASWPRQVQSVQVEKMAQVVGGDLFSYPVRIDAESPGALTVDWQVINVSPAKHHGYAVQWFSMAAMLALIYFLRSCNLWQLIRGTASSQAENE</sequence>
<evidence type="ECO:0000256" key="6">
    <source>
        <dbReference type="RuleBase" id="RU363076"/>
    </source>
</evidence>
<dbReference type="Pfam" id="PF02104">
    <property type="entry name" value="SURF1"/>
    <property type="match status" value="1"/>
</dbReference>
<comment type="similarity">
    <text evidence="2 6">Belongs to the SURF1 family.</text>
</comment>
<evidence type="ECO:0000256" key="1">
    <source>
        <dbReference type="ARBA" id="ARBA00004370"/>
    </source>
</evidence>
<comment type="caution">
    <text evidence="6">Lacks conserved residue(s) required for the propagation of feature annotation.</text>
</comment>
<comment type="subcellular location">
    <subcellularLocation>
        <location evidence="6">Cell membrane</location>
        <topology evidence="6">Multi-pass membrane protein</topology>
    </subcellularLocation>
    <subcellularLocation>
        <location evidence="1">Membrane</location>
    </subcellularLocation>
</comment>
<evidence type="ECO:0000256" key="5">
    <source>
        <dbReference type="ARBA" id="ARBA00023136"/>
    </source>
</evidence>
<dbReference type="InterPro" id="IPR045214">
    <property type="entry name" value="Surf1/Surf4"/>
</dbReference>
<keyword evidence="5 6" id="KW-0472">Membrane</keyword>
<evidence type="ECO:0000256" key="4">
    <source>
        <dbReference type="ARBA" id="ARBA00022989"/>
    </source>
</evidence>
<dbReference type="Proteomes" id="UP001143307">
    <property type="component" value="Unassembled WGS sequence"/>
</dbReference>
<keyword evidence="4 6" id="KW-1133">Transmembrane helix</keyword>
<dbReference type="InterPro" id="IPR002994">
    <property type="entry name" value="Surf1/Shy1"/>
</dbReference>
<gene>
    <name evidence="7" type="ORF">EYC87_08965</name>
</gene>
<accession>A0ABT3SUQ8</accession>
<comment type="caution">
    <text evidence="7">The sequence shown here is derived from an EMBL/GenBank/DDBJ whole genome shotgun (WGS) entry which is preliminary data.</text>
</comment>
<evidence type="ECO:0000256" key="2">
    <source>
        <dbReference type="ARBA" id="ARBA00007165"/>
    </source>
</evidence>
<name>A0ABT3SUQ8_9GAMM</name>
<keyword evidence="8" id="KW-1185">Reference proteome</keyword>
<keyword evidence="3 6" id="KW-0812">Transmembrane</keyword>
<evidence type="ECO:0000313" key="8">
    <source>
        <dbReference type="Proteomes" id="UP001143307"/>
    </source>
</evidence>